<keyword evidence="5 16" id="KW-0813">Transport</keyword>
<keyword evidence="7 16" id="KW-0812">Transmembrane</keyword>
<evidence type="ECO:0000256" key="6">
    <source>
        <dbReference type="ARBA" id="ARBA00022660"/>
    </source>
</evidence>
<evidence type="ECO:0000256" key="4">
    <source>
        <dbReference type="ARBA" id="ARBA00021006"/>
    </source>
</evidence>
<feature type="transmembrane region" description="Helical" evidence="16">
    <location>
        <begin position="225"/>
        <end position="248"/>
    </location>
</feature>
<name>A0A7D5TGP6_9TREM</name>
<dbReference type="EMBL" id="MN844889">
    <property type="protein sequence ID" value="QLH90210.1"/>
    <property type="molecule type" value="Genomic_DNA"/>
</dbReference>
<dbReference type="GO" id="GO:0015990">
    <property type="term" value="P:electron transport coupled proton transport"/>
    <property type="evidence" value="ECO:0007669"/>
    <property type="project" value="TreeGrafter"/>
</dbReference>
<dbReference type="AlphaFoldDB" id="A0A7D5TGP6"/>
<geneLocation type="mitochondrion" evidence="18"/>
<keyword evidence="13 16" id="KW-0496">Mitochondrion</keyword>
<evidence type="ECO:0000256" key="8">
    <source>
        <dbReference type="ARBA" id="ARBA00022967"/>
    </source>
</evidence>
<dbReference type="Pfam" id="PF00361">
    <property type="entry name" value="Proton_antipo_M"/>
    <property type="match status" value="1"/>
</dbReference>
<feature type="transmembrane region" description="Helical" evidence="16">
    <location>
        <begin position="42"/>
        <end position="66"/>
    </location>
</feature>
<evidence type="ECO:0000256" key="1">
    <source>
        <dbReference type="ARBA" id="ARBA00004225"/>
    </source>
</evidence>
<feature type="transmembrane region" description="Helical" evidence="16">
    <location>
        <begin position="73"/>
        <end position="89"/>
    </location>
</feature>
<evidence type="ECO:0000256" key="7">
    <source>
        <dbReference type="ARBA" id="ARBA00022692"/>
    </source>
</evidence>
<feature type="transmembrane region" description="Helical" evidence="16">
    <location>
        <begin position="12"/>
        <end position="30"/>
    </location>
</feature>
<dbReference type="PRINTS" id="PR01437">
    <property type="entry name" value="NUOXDRDTASE4"/>
</dbReference>
<dbReference type="PANTHER" id="PTHR43507">
    <property type="entry name" value="NADH-UBIQUINONE OXIDOREDUCTASE CHAIN 4"/>
    <property type="match status" value="1"/>
</dbReference>
<evidence type="ECO:0000256" key="5">
    <source>
        <dbReference type="ARBA" id="ARBA00022448"/>
    </source>
</evidence>
<dbReference type="GO" id="GO:0003954">
    <property type="term" value="F:NADH dehydrogenase activity"/>
    <property type="evidence" value="ECO:0007669"/>
    <property type="project" value="TreeGrafter"/>
</dbReference>
<feature type="transmembrane region" description="Helical" evidence="16">
    <location>
        <begin position="291"/>
        <end position="310"/>
    </location>
</feature>
<keyword evidence="14 16" id="KW-0472">Membrane</keyword>
<evidence type="ECO:0000256" key="15">
    <source>
        <dbReference type="ARBA" id="ARBA00049551"/>
    </source>
</evidence>
<feature type="transmembrane region" description="Helical" evidence="16">
    <location>
        <begin position="322"/>
        <end position="343"/>
    </location>
</feature>
<keyword evidence="11 16" id="KW-0520">NAD</keyword>
<accession>A0A7D5TGP6</accession>
<organism evidence="18">
    <name type="scientific">Azygia hwangtsiyui</name>
    <dbReference type="NCBI Taxonomy" id="2752791"/>
    <lineage>
        <taxon>Eukaryota</taxon>
        <taxon>Metazoa</taxon>
        <taxon>Spiralia</taxon>
        <taxon>Lophotrochozoa</taxon>
        <taxon>Platyhelminthes</taxon>
        <taxon>Trematoda</taxon>
        <taxon>Digenea</taxon>
        <taxon>Azygiida</taxon>
        <taxon>Hemiuroidea</taxon>
        <taxon>Azygiidae</taxon>
        <taxon>Azygia</taxon>
    </lineage>
</organism>
<feature type="transmembrane region" description="Helical" evidence="16">
    <location>
        <begin position="260"/>
        <end position="285"/>
    </location>
</feature>
<keyword evidence="8" id="KW-1278">Translocase</keyword>
<evidence type="ECO:0000256" key="9">
    <source>
        <dbReference type="ARBA" id="ARBA00022982"/>
    </source>
</evidence>
<dbReference type="InterPro" id="IPR001750">
    <property type="entry name" value="ND/Mrp_TM"/>
</dbReference>
<feature type="transmembrane region" description="Helical" evidence="16">
    <location>
        <begin position="363"/>
        <end position="390"/>
    </location>
</feature>
<proteinExistence type="inferred from homology"/>
<evidence type="ECO:0000256" key="12">
    <source>
        <dbReference type="ARBA" id="ARBA00023075"/>
    </source>
</evidence>
<feature type="domain" description="NADH:quinone oxidoreductase/Mrp antiporter transmembrane" evidence="17">
    <location>
        <begin position="92"/>
        <end position="366"/>
    </location>
</feature>
<dbReference type="PANTHER" id="PTHR43507:SF20">
    <property type="entry name" value="NADH-UBIQUINONE OXIDOREDUCTASE CHAIN 4"/>
    <property type="match status" value="1"/>
</dbReference>
<evidence type="ECO:0000256" key="2">
    <source>
        <dbReference type="ARBA" id="ARBA00009025"/>
    </source>
</evidence>
<comment type="subcellular location">
    <subcellularLocation>
        <location evidence="1 16">Mitochondrion membrane</location>
        <topology evidence="1 16">Multi-pass membrane protein</topology>
    </subcellularLocation>
</comment>
<sequence>MGLQKFDWCTSGLVFSVLAFVTGVWCLRLVPSGVTGVFYASGVWVVDFVSFVLVLLSLCLWVSLVFFIKLDSISSVFLFLSVFFSVSCYCSDHSLLFWVYYELSILFLLVLLILESPYPERYLASWYLLGYVVFTSLPMLLCFMYLSFVAGGCGLSLWGWSDFGGPSLVVLVCLCVLFMTKVPYFPFQAWLPVVHAESPTSVSVCLSGYIMKLGVLGMFRFCSFVLPGFIFSDAYTVLVLVVCVALFLVASREIDGKRWLAFLSLSHISVVGLCFYCLGGGLFSIPFYFCLGHGFSAGLVFVLLGCCYDVTGSRNWVVVKSAFGGSLCIRVLGVMSIFTAASIPPMATFFCEVVLLQQCFSVFSVLGGLLCLYLFCGGLVPLVVLGYLLSRQSCLSFHCCKMWSWLSSVVFLLVWTYLIFFLL</sequence>
<evidence type="ECO:0000256" key="16">
    <source>
        <dbReference type="RuleBase" id="RU003297"/>
    </source>
</evidence>
<comment type="catalytic activity">
    <reaction evidence="15 16">
        <text>a ubiquinone + NADH + 5 H(+)(in) = a ubiquinol + NAD(+) + 4 H(+)(out)</text>
        <dbReference type="Rhea" id="RHEA:29091"/>
        <dbReference type="Rhea" id="RHEA-COMP:9565"/>
        <dbReference type="Rhea" id="RHEA-COMP:9566"/>
        <dbReference type="ChEBI" id="CHEBI:15378"/>
        <dbReference type="ChEBI" id="CHEBI:16389"/>
        <dbReference type="ChEBI" id="CHEBI:17976"/>
        <dbReference type="ChEBI" id="CHEBI:57540"/>
        <dbReference type="ChEBI" id="CHEBI:57945"/>
        <dbReference type="EC" id="7.1.1.2"/>
    </reaction>
</comment>
<comment type="similarity">
    <text evidence="2 16">Belongs to the complex I subunit 4 family.</text>
</comment>
<feature type="transmembrane region" description="Helical" evidence="16">
    <location>
        <begin position="402"/>
        <end position="422"/>
    </location>
</feature>
<evidence type="ECO:0000256" key="10">
    <source>
        <dbReference type="ARBA" id="ARBA00022989"/>
    </source>
</evidence>
<dbReference type="InterPro" id="IPR003918">
    <property type="entry name" value="NADH_UbQ_OxRdtase"/>
</dbReference>
<dbReference type="GO" id="GO:0048039">
    <property type="term" value="F:ubiquinone binding"/>
    <property type="evidence" value="ECO:0007669"/>
    <property type="project" value="TreeGrafter"/>
</dbReference>
<evidence type="ECO:0000313" key="18">
    <source>
        <dbReference type="EMBL" id="QLH90210.1"/>
    </source>
</evidence>
<keyword evidence="6 16" id="KW-0679">Respiratory chain</keyword>
<dbReference type="GO" id="GO:0031966">
    <property type="term" value="C:mitochondrial membrane"/>
    <property type="evidence" value="ECO:0007669"/>
    <property type="project" value="UniProtKB-SubCell"/>
</dbReference>
<feature type="transmembrane region" description="Helical" evidence="16">
    <location>
        <begin position="95"/>
        <end position="114"/>
    </location>
</feature>
<evidence type="ECO:0000256" key="14">
    <source>
        <dbReference type="ARBA" id="ARBA00023136"/>
    </source>
</evidence>
<protein>
    <recommendedName>
        <fullName evidence="4 16">NADH-ubiquinone oxidoreductase chain 4</fullName>
        <ecNumber evidence="3 16">7.1.1.2</ecNumber>
    </recommendedName>
</protein>
<dbReference type="GO" id="GO:0042773">
    <property type="term" value="P:ATP synthesis coupled electron transport"/>
    <property type="evidence" value="ECO:0007669"/>
    <property type="project" value="InterPro"/>
</dbReference>
<feature type="transmembrane region" description="Helical" evidence="16">
    <location>
        <begin position="126"/>
        <end position="148"/>
    </location>
</feature>
<reference evidence="18" key="2">
    <citation type="journal article" date="2020" name="Zookeys">
        <title>Characterization and comparative analysis of the complete mitochondrial genome of Azygia hwangtsiyui Tsin, 1933 (Digenea), the first for a member of the family Azygiidae.</title>
        <authorList>
            <person name="Wu Y.-A."/>
            <person name="Gao J.-W."/>
            <person name="Cheng X.-F."/>
            <person name="Xie M."/>
            <person name="Yuan X.-P."/>
            <person name="Liu D."/>
            <person name="Song R."/>
        </authorList>
    </citation>
    <scope>NUCLEOTIDE SEQUENCE</scope>
</reference>
<keyword evidence="12 16" id="KW-0830">Ubiquinone</keyword>
<gene>
    <name evidence="18" type="primary">nad4</name>
</gene>
<evidence type="ECO:0000256" key="11">
    <source>
        <dbReference type="ARBA" id="ARBA00023027"/>
    </source>
</evidence>
<feature type="transmembrane region" description="Helical" evidence="16">
    <location>
        <begin position="199"/>
        <end position="219"/>
    </location>
</feature>
<keyword evidence="10 16" id="KW-1133">Transmembrane helix</keyword>
<evidence type="ECO:0000259" key="17">
    <source>
        <dbReference type="Pfam" id="PF00361"/>
    </source>
</evidence>
<dbReference type="EC" id="7.1.1.2" evidence="3 16"/>
<reference evidence="18" key="1">
    <citation type="submission" date="2019-12" db="EMBL/GenBank/DDBJ databases">
        <authorList>
            <person name="Gao J."/>
        </authorList>
    </citation>
    <scope>NUCLEOTIDE SEQUENCE</scope>
</reference>
<comment type="function">
    <text evidence="16">Core subunit of the mitochondrial membrane respiratory chain NADH dehydrogenase (Complex I) which catalyzes electron transfer from NADH through the respiratory chain, using ubiquinone as an electron acceptor. Essential for the catalytic activity and assembly of complex I.</text>
</comment>
<evidence type="ECO:0000256" key="3">
    <source>
        <dbReference type="ARBA" id="ARBA00012944"/>
    </source>
</evidence>
<feature type="transmembrane region" description="Helical" evidence="16">
    <location>
        <begin position="168"/>
        <end position="187"/>
    </location>
</feature>
<dbReference type="GO" id="GO:0008137">
    <property type="term" value="F:NADH dehydrogenase (ubiquinone) activity"/>
    <property type="evidence" value="ECO:0007669"/>
    <property type="project" value="UniProtKB-UniRule"/>
</dbReference>
<keyword evidence="9 16" id="KW-0249">Electron transport</keyword>
<evidence type="ECO:0000256" key="13">
    <source>
        <dbReference type="ARBA" id="ARBA00023128"/>
    </source>
</evidence>